<comment type="caution">
    <text evidence="1">The sequence shown here is derived from an EMBL/GenBank/DDBJ whole genome shotgun (WGS) entry which is preliminary data.</text>
</comment>
<accession>A0ABR3A648</accession>
<gene>
    <name evidence="1" type="ORF">AAF712_003819</name>
</gene>
<keyword evidence="2" id="KW-1185">Reference proteome</keyword>
<dbReference type="EMBL" id="JBBXMP010000014">
    <property type="protein sequence ID" value="KAL0069133.1"/>
    <property type="molecule type" value="Genomic_DNA"/>
</dbReference>
<organism evidence="1 2">
    <name type="scientific">Marasmius tenuissimus</name>
    <dbReference type="NCBI Taxonomy" id="585030"/>
    <lineage>
        <taxon>Eukaryota</taxon>
        <taxon>Fungi</taxon>
        <taxon>Dikarya</taxon>
        <taxon>Basidiomycota</taxon>
        <taxon>Agaricomycotina</taxon>
        <taxon>Agaricomycetes</taxon>
        <taxon>Agaricomycetidae</taxon>
        <taxon>Agaricales</taxon>
        <taxon>Marasmiineae</taxon>
        <taxon>Marasmiaceae</taxon>
        <taxon>Marasmius</taxon>
    </lineage>
</organism>
<reference evidence="1 2" key="1">
    <citation type="submission" date="2024-05" db="EMBL/GenBank/DDBJ databases">
        <title>A draft genome resource for the thread blight pathogen Marasmius tenuissimus strain MS-2.</title>
        <authorList>
            <person name="Yulfo-Soto G.E."/>
            <person name="Baruah I.K."/>
            <person name="Amoako-Attah I."/>
            <person name="Bukari Y."/>
            <person name="Meinhardt L.W."/>
            <person name="Bailey B.A."/>
            <person name="Cohen S.P."/>
        </authorList>
    </citation>
    <scope>NUCLEOTIDE SEQUENCE [LARGE SCALE GENOMIC DNA]</scope>
    <source>
        <strain evidence="1 2">MS-2</strain>
    </source>
</reference>
<evidence type="ECO:0000313" key="1">
    <source>
        <dbReference type="EMBL" id="KAL0069133.1"/>
    </source>
</evidence>
<protein>
    <submittedName>
        <fullName evidence="1">Uncharacterized protein</fullName>
    </submittedName>
</protein>
<evidence type="ECO:0000313" key="2">
    <source>
        <dbReference type="Proteomes" id="UP001437256"/>
    </source>
</evidence>
<proteinExistence type="predicted"/>
<dbReference type="Proteomes" id="UP001437256">
    <property type="component" value="Unassembled WGS sequence"/>
</dbReference>
<name>A0ABR3A648_9AGAR</name>
<sequence>MTDLITKDRGHSTNDKGYRGFYKVVQDIIKLFKNQQNRPEPTGLRCKLASIKLKKKCRELRRELKREFKNSSGVPRYTWENGLVLAGGVVSTLSGVSEICGVPGLKPVGTVLQQLGELVKTLRGNTEEINNLLYLATRIFNDLSAKIQDQTQSSGTAIDHPIELTEEMTRHIEAFGR</sequence>